<dbReference type="Proteomes" id="UP000634136">
    <property type="component" value="Unassembled WGS sequence"/>
</dbReference>
<dbReference type="Pfam" id="PF10033">
    <property type="entry name" value="ATG13"/>
    <property type="match status" value="1"/>
</dbReference>
<feature type="region of interest" description="Disordered" evidence="2">
    <location>
        <begin position="414"/>
        <end position="443"/>
    </location>
</feature>
<dbReference type="InterPro" id="IPR036570">
    <property type="entry name" value="HORMA_dom_sf"/>
</dbReference>
<evidence type="ECO:0000256" key="2">
    <source>
        <dbReference type="SAM" id="MobiDB-lite"/>
    </source>
</evidence>
<dbReference type="GO" id="GO:0034497">
    <property type="term" value="P:protein localization to phagophore assembly site"/>
    <property type="evidence" value="ECO:0007669"/>
    <property type="project" value="TreeGrafter"/>
</dbReference>
<evidence type="ECO:0000256" key="1">
    <source>
        <dbReference type="ARBA" id="ARBA00023006"/>
    </source>
</evidence>
<proteinExistence type="predicted"/>
<feature type="region of interest" description="Disordered" evidence="2">
    <location>
        <begin position="39"/>
        <end position="64"/>
    </location>
</feature>
<dbReference type="EMBL" id="JAAIUW010000004">
    <property type="protein sequence ID" value="KAF7834180.1"/>
    <property type="molecule type" value="Genomic_DNA"/>
</dbReference>
<feature type="region of interest" description="Disordered" evidence="2">
    <location>
        <begin position="329"/>
        <end position="362"/>
    </location>
</feature>
<accession>A0A835C9F2</accession>
<comment type="caution">
    <text evidence="4">The sequence shown here is derived from an EMBL/GenBank/DDBJ whole genome shotgun (WGS) entry which is preliminary data.</text>
</comment>
<dbReference type="GO" id="GO:0000423">
    <property type="term" value="P:mitophagy"/>
    <property type="evidence" value="ECO:0007669"/>
    <property type="project" value="TreeGrafter"/>
</dbReference>
<sequence length="633" mass="69967">MAPSHSNNTHLEAAKLEQIITEFFAKSLHIILESRSLNVSSRNSCGDPTLASPSSSSSSSSSVRPRDKWFNLALRECPAALENIDIWRQSNLEPIVVVVDVILVQKHLDWDPVSFSPKRSIHRSSSTSSWNTAQEELGIEAKSEKIIERWIMQYESRKTRDSISSSRRSSNISLHSLYKKLLLLLRSLYATVRLLPGHKIFRDLNSSGQIRSFTLSHRVSSSFTERFTCKDETEMQKFGFTPVDTSCGRLCLSVKYCPSVPEVNSEPSSTPISPRVITDYVGSPLAEPLRSFPSGPTTGLPSQGSTSSLLFSRRHSWSFDHCRPSSPSIISSPSPTYSEPHTSVSNVASRRFPPTSLPPHPPEMYLVQKNKTFDEYYPSPYMSPSPSPSPPIYSYGPLLSKALVRSESAPVSIPTADVTTSGGNSNVRNLPSSPPIRGSRYTSRTDRGVNMMQTGATAEKLFSLGRDESRKYYATNTSFFLPQISFSRNSSRSCQDEYDDSDFSCPFEVDDDDMTDLGSRAESFDHGHITDMVETGGLYPIRKSQDAAVGALVHMLQKAPPLREDSCTPGDSSPSINTQEQPNQILEASTPATASIVASGLLTRKTTSDALEEFQGYREMKNLLLLQGSKSQI</sequence>
<dbReference type="PANTHER" id="PTHR13430:SF15">
    <property type="entry name" value="AUTOPHAGY-RELATED PROTEIN 13B"/>
    <property type="match status" value="1"/>
</dbReference>
<keyword evidence="1" id="KW-0072">Autophagy</keyword>
<dbReference type="AlphaFoldDB" id="A0A835C9F2"/>
<feature type="region of interest" description="Disordered" evidence="2">
    <location>
        <begin position="561"/>
        <end position="580"/>
    </location>
</feature>
<name>A0A835C9F2_9FABA</name>
<dbReference type="PANTHER" id="PTHR13430">
    <property type="match status" value="1"/>
</dbReference>
<dbReference type="GO" id="GO:0005829">
    <property type="term" value="C:cytosol"/>
    <property type="evidence" value="ECO:0007669"/>
    <property type="project" value="TreeGrafter"/>
</dbReference>
<dbReference type="Gene3D" id="3.30.900.10">
    <property type="entry name" value="HORMA domain"/>
    <property type="match status" value="1"/>
</dbReference>
<dbReference type="InterPro" id="IPR018731">
    <property type="entry name" value="Atg13_N"/>
</dbReference>
<feature type="compositionally biased region" description="Polar residues" evidence="2">
    <location>
        <begin position="417"/>
        <end position="431"/>
    </location>
</feature>
<dbReference type="GO" id="GO:1990316">
    <property type="term" value="C:Atg1/ULK1 kinase complex"/>
    <property type="evidence" value="ECO:0007669"/>
    <property type="project" value="InterPro"/>
</dbReference>
<reference evidence="4" key="1">
    <citation type="submission" date="2020-09" db="EMBL/GenBank/DDBJ databases">
        <title>Genome-Enabled Discovery of Anthraquinone Biosynthesis in Senna tora.</title>
        <authorList>
            <person name="Kang S.-H."/>
            <person name="Pandey R.P."/>
            <person name="Lee C.-M."/>
            <person name="Sim J.-S."/>
            <person name="Jeong J.-T."/>
            <person name="Choi B.-S."/>
            <person name="Jung M."/>
            <person name="Ginzburg D."/>
            <person name="Zhao K."/>
            <person name="Won S.Y."/>
            <person name="Oh T.-J."/>
            <person name="Yu Y."/>
            <person name="Kim N.-H."/>
            <person name="Lee O.R."/>
            <person name="Lee T.-H."/>
            <person name="Bashyal P."/>
            <person name="Kim T.-S."/>
            <person name="Lee W.-H."/>
            <person name="Kawkins C."/>
            <person name="Kim C.-K."/>
            <person name="Kim J.S."/>
            <person name="Ahn B.O."/>
            <person name="Rhee S.Y."/>
            <person name="Sohng J.K."/>
        </authorList>
    </citation>
    <scope>NUCLEOTIDE SEQUENCE</scope>
    <source>
        <tissue evidence="4">Leaf</tissue>
    </source>
</reference>
<organism evidence="4 5">
    <name type="scientific">Senna tora</name>
    <dbReference type="NCBI Taxonomy" id="362788"/>
    <lineage>
        <taxon>Eukaryota</taxon>
        <taxon>Viridiplantae</taxon>
        <taxon>Streptophyta</taxon>
        <taxon>Embryophyta</taxon>
        <taxon>Tracheophyta</taxon>
        <taxon>Spermatophyta</taxon>
        <taxon>Magnoliopsida</taxon>
        <taxon>eudicotyledons</taxon>
        <taxon>Gunneridae</taxon>
        <taxon>Pentapetalae</taxon>
        <taxon>rosids</taxon>
        <taxon>fabids</taxon>
        <taxon>Fabales</taxon>
        <taxon>Fabaceae</taxon>
        <taxon>Caesalpinioideae</taxon>
        <taxon>Cassia clade</taxon>
        <taxon>Senna</taxon>
    </lineage>
</organism>
<evidence type="ECO:0000313" key="4">
    <source>
        <dbReference type="EMBL" id="KAF7834180.1"/>
    </source>
</evidence>
<feature type="compositionally biased region" description="Low complexity" evidence="2">
    <location>
        <begin position="52"/>
        <end position="62"/>
    </location>
</feature>
<feature type="compositionally biased region" description="Polar residues" evidence="2">
    <location>
        <begin position="569"/>
        <end position="580"/>
    </location>
</feature>
<dbReference type="GO" id="GO:0034727">
    <property type="term" value="P:piecemeal microautophagy of the nucleus"/>
    <property type="evidence" value="ECO:0007669"/>
    <property type="project" value="TreeGrafter"/>
</dbReference>
<dbReference type="InterPro" id="IPR040182">
    <property type="entry name" value="ATG13"/>
</dbReference>
<protein>
    <submittedName>
        <fullName evidence="4">Autophagy-related protein 13b-like</fullName>
    </submittedName>
</protein>
<keyword evidence="5" id="KW-1185">Reference proteome</keyword>
<evidence type="ECO:0000313" key="5">
    <source>
        <dbReference type="Proteomes" id="UP000634136"/>
    </source>
</evidence>
<gene>
    <name evidence="4" type="ORF">G2W53_009039</name>
</gene>
<dbReference type="GO" id="GO:0000407">
    <property type="term" value="C:phagophore assembly site"/>
    <property type="evidence" value="ECO:0007669"/>
    <property type="project" value="TreeGrafter"/>
</dbReference>
<dbReference type="OrthoDB" id="70161at2759"/>
<evidence type="ECO:0000259" key="3">
    <source>
        <dbReference type="Pfam" id="PF10033"/>
    </source>
</evidence>
<feature type="compositionally biased region" description="Polar residues" evidence="2">
    <location>
        <begin position="336"/>
        <end position="348"/>
    </location>
</feature>
<feature type="domain" description="Autophagy-related protein 13 N-terminal" evidence="3">
    <location>
        <begin position="20"/>
        <end position="256"/>
    </location>
</feature>